<dbReference type="Proteomes" id="UP000291084">
    <property type="component" value="Chromosome 10"/>
</dbReference>
<reference evidence="1 2" key="1">
    <citation type="journal article" date="2015" name="Sci. Rep.">
        <title>The power of single molecule real-time sequencing technology in the de novo assembly of a eukaryotic genome.</title>
        <authorList>
            <person name="Sakai H."/>
            <person name="Naito K."/>
            <person name="Ogiso-Tanaka E."/>
            <person name="Takahashi Y."/>
            <person name="Iseki K."/>
            <person name="Muto C."/>
            <person name="Satou K."/>
            <person name="Teruya K."/>
            <person name="Shiroma A."/>
            <person name="Shimoji M."/>
            <person name="Hirano T."/>
            <person name="Itoh T."/>
            <person name="Kaga A."/>
            <person name="Tomooka N."/>
        </authorList>
    </citation>
    <scope>NUCLEOTIDE SEQUENCE [LARGE SCALE GENOMIC DNA]</scope>
    <source>
        <strain evidence="2">cv. Shumari</strain>
    </source>
</reference>
<dbReference type="EMBL" id="AP015043">
    <property type="protein sequence ID" value="BAT99967.1"/>
    <property type="molecule type" value="Genomic_DNA"/>
</dbReference>
<evidence type="ECO:0000313" key="2">
    <source>
        <dbReference type="Proteomes" id="UP000291084"/>
    </source>
</evidence>
<evidence type="ECO:0000313" key="1">
    <source>
        <dbReference type="EMBL" id="BAT99967.1"/>
    </source>
</evidence>
<protein>
    <submittedName>
        <fullName evidence="1">Uncharacterized protein</fullName>
    </submittedName>
</protein>
<sequence>MGRNVSQKTEEFQNFSRKVRISIGPSSTTRVIWLTGPPLTAFDSCPLSPSTFHVFFIIFDLSWLADKLTSVNCFICIK</sequence>
<name>A0A0S3T4Z5_PHAAN</name>
<gene>
    <name evidence="1" type="primary">Vigan.10G151400</name>
    <name evidence="1" type="ORF">VIGAN_10151400</name>
</gene>
<dbReference type="AlphaFoldDB" id="A0A0S3T4Z5"/>
<keyword evidence="2" id="KW-1185">Reference proteome</keyword>
<proteinExistence type="predicted"/>
<accession>A0A0S3T4Z5</accession>
<organism evidence="1 2">
    <name type="scientific">Vigna angularis var. angularis</name>
    <dbReference type="NCBI Taxonomy" id="157739"/>
    <lineage>
        <taxon>Eukaryota</taxon>
        <taxon>Viridiplantae</taxon>
        <taxon>Streptophyta</taxon>
        <taxon>Embryophyta</taxon>
        <taxon>Tracheophyta</taxon>
        <taxon>Spermatophyta</taxon>
        <taxon>Magnoliopsida</taxon>
        <taxon>eudicotyledons</taxon>
        <taxon>Gunneridae</taxon>
        <taxon>Pentapetalae</taxon>
        <taxon>rosids</taxon>
        <taxon>fabids</taxon>
        <taxon>Fabales</taxon>
        <taxon>Fabaceae</taxon>
        <taxon>Papilionoideae</taxon>
        <taxon>50 kb inversion clade</taxon>
        <taxon>NPAAA clade</taxon>
        <taxon>indigoferoid/millettioid clade</taxon>
        <taxon>Phaseoleae</taxon>
        <taxon>Vigna</taxon>
    </lineage>
</organism>